<evidence type="ECO:0000313" key="10">
    <source>
        <dbReference type="Proteomes" id="UP000769528"/>
    </source>
</evidence>
<dbReference type="FunFam" id="3.90.70.10:FF:000131">
    <property type="entry name" value="Ubiquitin carboxyl-terminal hydrolase"/>
    <property type="match status" value="1"/>
</dbReference>
<feature type="region of interest" description="Disordered" evidence="7">
    <location>
        <begin position="597"/>
        <end position="619"/>
    </location>
</feature>
<keyword evidence="3 6" id="KW-0645">Protease</keyword>
<evidence type="ECO:0000256" key="1">
    <source>
        <dbReference type="ARBA" id="ARBA00000707"/>
    </source>
</evidence>
<gene>
    <name evidence="9" type="ORF">WICMUC_003558</name>
</gene>
<feature type="compositionally biased region" description="Low complexity" evidence="7">
    <location>
        <begin position="192"/>
        <end position="211"/>
    </location>
</feature>
<evidence type="ECO:0000256" key="3">
    <source>
        <dbReference type="ARBA" id="ARBA00022670"/>
    </source>
</evidence>
<dbReference type="PANTHER" id="PTHR24006:SF733">
    <property type="entry name" value="RE52890P"/>
    <property type="match status" value="1"/>
</dbReference>
<dbReference type="EMBL" id="JAEUBF010000949">
    <property type="protein sequence ID" value="KAH3673655.1"/>
    <property type="molecule type" value="Genomic_DNA"/>
</dbReference>
<comment type="similarity">
    <text evidence="2 6">Belongs to the peptidase C19 family.</text>
</comment>
<dbReference type="GO" id="GO:0005829">
    <property type="term" value="C:cytosol"/>
    <property type="evidence" value="ECO:0007669"/>
    <property type="project" value="TreeGrafter"/>
</dbReference>
<dbReference type="GO" id="GO:0016579">
    <property type="term" value="P:protein deubiquitination"/>
    <property type="evidence" value="ECO:0007669"/>
    <property type="project" value="InterPro"/>
</dbReference>
<dbReference type="PROSITE" id="PS50235">
    <property type="entry name" value="USP_3"/>
    <property type="match status" value="1"/>
</dbReference>
<name>A0A9P8TCN9_9ASCO</name>
<organism evidence="9 10">
    <name type="scientific">Wickerhamomyces mucosus</name>
    <dbReference type="NCBI Taxonomy" id="1378264"/>
    <lineage>
        <taxon>Eukaryota</taxon>
        <taxon>Fungi</taxon>
        <taxon>Dikarya</taxon>
        <taxon>Ascomycota</taxon>
        <taxon>Saccharomycotina</taxon>
        <taxon>Saccharomycetes</taxon>
        <taxon>Phaffomycetales</taxon>
        <taxon>Wickerhamomycetaceae</taxon>
        <taxon>Wickerhamomyces</taxon>
    </lineage>
</organism>
<feature type="region of interest" description="Disordered" evidence="7">
    <location>
        <begin position="682"/>
        <end position="707"/>
    </location>
</feature>
<evidence type="ECO:0000259" key="8">
    <source>
        <dbReference type="PROSITE" id="PS50235"/>
    </source>
</evidence>
<keyword evidence="4 6" id="KW-0378">Hydrolase</keyword>
<reference evidence="9" key="2">
    <citation type="submission" date="2021-01" db="EMBL/GenBank/DDBJ databases">
        <authorList>
            <person name="Schikora-Tamarit M.A."/>
        </authorList>
    </citation>
    <scope>NUCLEOTIDE SEQUENCE</scope>
    <source>
        <strain evidence="9">CBS6341</strain>
    </source>
</reference>
<keyword evidence="5 6" id="KW-0788">Thiol protease</keyword>
<evidence type="ECO:0000256" key="4">
    <source>
        <dbReference type="ARBA" id="ARBA00022801"/>
    </source>
</evidence>
<feature type="region of interest" description="Disordered" evidence="7">
    <location>
        <begin position="120"/>
        <end position="212"/>
    </location>
</feature>
<proteinExistence type="inferred from homology"/>
<dbReference type="InterPro" id="IPR018200">
    <property type="entry name" value="USP_CS"/>
</dbReference>
<dbReference type="Pfam" id="PF00443">
    <property type="entry name" value="UCH"/>
    <property type="match status" value="1"/>
</dbReference>
<evidence type="ECO:0000256" key="7">
    <source>
        <dbReference type="SAM" id="MobiDB-lite"/>
    </source>
</evidence>
<sequence length="707" mass="80250">MSFKRWLSSGSIDKEKPRDLFNLDSNKEASMIASITPSASSKIIEKAELTNIHDIAEGNENEETQVVENFKIPESDGSDKVFGLENFGNTCYCNSILQCLFYTDAFRQAIVKYPILENSSRKRKSSMPGSRPHITVQINESITNANAKEKEKENEKEKEKEKTESIDNRPRTTFIRRTSSFFGRKKDDENNNENNNDTINDNENTNDSNSSVNQTIITSSIPFMKPSKSDVIVGKLDDPNSTTDQRKRAALLKGPIVNVDHSFSDYGLEESLFTASKDLFESIIENDARTGVVSPSNLIDILKRENELFRSTMHQDAHEFLNFLLNQIIEVLNKLLNVEKNAIHDLFEGLLTNQTRCLTCENISTRDEFFLDLSVDLQDGVTIEKCLKQFSASEMLTGTNKFYCDNCHSLQEAEKKMGIRKLPKILALHLKRFEYSEELNRNIKLFAKIKYPLFLELESDYPTDLSEDGHKFYELYGVVIHIGGGPHHGHYVSFVKTESQGWLLFDDETVERIDESFVSRFIQDCPDLTTPYVLFYKETTQERFQDSKKKNVVSNLTNGIEKFRMSVDSVNKVPEIEESSPFDKVINSSINSLQLTAQSSSNSSESSQTKPINIKSDNKSAESITIFQKHTSFSSRSRSKPMSIKMPDVLNENSLSSYGNGMNSTPVSSSSISSFWSKKKIDSSFEPPKSGDQKKKRMSISFGFKKN</sequence>
<feature type="domain" description="USP" evidence="8">
    <location>
        <begin position="82"/>
        <end position="539"/>
    </location>
</feature>
<dbReference type="GO" id="GO:0006508">
    <property type="term" value="P:proteolysis"/>
    <property type="evidence" value="ECO:0007669"/>
    <property type="project" value="UniProtKB-KW"/>
</dbReference>
<dbReference type="GO" id="GO:0004843">
    <property type="term" value="F:cysteine-type deubiquitinase activity"/>
    <property type="evidence" value="ECO:0007669"/>
    <property type="project" value="UniProtKB-UniRule"/>
</dbReference>
<dbReference type="Gene3D" id="3.90.70.10">
    <property type="entry name" value="Cysteine proteinases"/>
    <property type="match status" value="2"/>
</dbReference>
<dbReference type="PROSITE" id="PS00973">
    <property type="entry name" value="USP_2"/>
    <property type="match status" value="1"/>
</dbReference>
<comment type="catalytic activity">
    <reaction evidence="1 6">
        <text>Thiol-dependent hydrolysis of ester, thioester, amide, peptide and isopeptide bonds formed by the C-terminal Gly of ubiquitin (a 76-residue protein attached to proteins as an intracellular targeting signal).</text>
        <dbReference type="EC" id="3.4.19.12"/>
    </reaction>
</comment>
<dbReference type="GO" id="GO:0005634">
    <property type="term" value="C:nucleus"/>
    <property type="evidence" value="ECO:0007669"/>
    <property type="project" value="TreeGrafter"/>
</dbReference>
<reference evidence="9" key="1">
    <citation type="journal article" date="2021" name="Open Biol.">
        <title>Shared evolutionary footprints suggest mitochondrial oxidative damage underlies multiple complex I losses in fungi.</title>
        <authorList>
            <person name="Schikora-Tamarit M.A."/>
            <person name="Marcet-Houben M."/>
            <person name="Nosek J."/>
            <person name="Gabaldon T."/>
        </authorList>
    </citation>
    <scope>NUCLEOTIDE SEQUENCE</scope>
    <source>
        <strain evidence="9">CBS6341</strain>
    </source>
</reference>
<dbReference type="InterPro" id="IPR028889">
    <property type="entry name" value="USP"/>
</dbReference>
<evidence type="ECO:0000256" key="6">
    <source>
        <dbReference type="RuleBase" id="RU366025"/>
    </source>
</evidence>
<dbReference type="AlphaFoldDB" id="A0A9P8TCN9"/>
<dbReference type="InterPro" id="IPR038765">
    <property type="entry name" value="Papain-like_cys_pep_sf"/>
</dbReference>
<evidence type="ECO:0000256" key="5">
    <source>
        <dbReference type="ARBA" id="ARBA00022807"/>
    </source>
</evidence>
<evidence type="ECO:0000313" key="9">
    <source>
        <dbReference type="EMBL" id="KAH3673655.1"/>
    </source>
</evidence>
<dbReference type="PANTHER" id="PTHR24006">
    <property type="entry name" value="UBIQUITIN CARBOXYL-TERMINAL HYDROLASE"/>
    <property type="match status" value="1"/>
</dbReference>
<dbReference type="InterPro" id="IPR050164">
    <property type="entry name" value="Peptidase_C19"/>
</dbReference>
<dbReference type="EC" id="3.4.19.12" evidence="6"/>
<dbReference type="InterPro" id="IPR001394">
    <property type="entry name" value="Peptidase_C19_UCH"/>
</dbReference>
<dbReference type="SUPFAM" id="SSF54001">
    <property type="entry name" value="Cysteine proteinases"/>
    <property type="match status" value="1"/>
</dbReference>
<accession>A0A9P8TCN9</accession>
<feature type="compositionally biased region" description="Basic and acidic residues" evidence="7">
    <location>
        <begin position="682"/>
        <end position="693"/>
    </location>
</feature>
<dbReference type="OrthoDB" id="27652at2759"/>
<dbReference type="Proteomes" id="UP000769528">
    <property type="component" value="Unassembled WGS sequence"/>
</dbReference>
<comment type="caution">
    <text evidence="9">The sequence shown here is derived from an EMBL/GenBank/DDBJ whole genome shotgun (WGS) entry which is preliminary data.</text>
</comment>
<protein>
    <recommendedName>
        <fullName evidence="6">Ubiquitin carboxyl-terminal hydrolase</fullName>
        <ecNumber evidence="6">3.4.19.12</ecNumber>
    </recommendedName>
</protein>
<keyword evidence="10" id="KW-1185">Reference proteome</keyword>
<feature type="compositionally biased region" description="Low complexity" evidence="7">
    <location>
        <begin position="597"/>
        <end position="609"/>
    </location>
</feature>
<evidence type="ECO:0000256" key="2">
    <source>
        <dbReference type="ARBA" id="ARBA00009085"/>
    </source>
</evidence>
<keyword evidence="6" id="KW-0833">Ubl conjugation pathway</keyword>
<dbReference type="PROSITE" id="PS00972">
    <property type="entry name" value="USP_1"/>
    <property type="match status" value="1"/>
</dbReference>
<feature type="compositionally biased region" description="Basic and acidic residues" evidence="7">
    <location>
        <begin position="147"/>
        <end position="170"/>
    </location>
</feature>